<reference evidence="2" key="1">
    <citation type="submission" date="2015-10" db="EMBL/GenBank/DDBJ databases">
        <title>Description of Candidatus Tenderia electrophaga gen. nov, sp. nov., an Uncultivated Electroautotroph from a Biocathode Enrichment.</title>
        <authorList>
            <person name="Eddie B.J."/>
            <person name="Malanoski A.P."/>
            <person name="Wang Z."/>
            <person name="Hall R.J."/>
            <person name="Oh S.D."/>
            <person name="Heiner C."/>
            <person name="Lin B."/>
            <person name="Strycharz-Glaven S.M."/>
        </authorList>
    </citation>
    <scope>NUCLEOTIDE SEQUENCE [LARGE SCALE GENOMIC DNA]</scope>
    <source>
        <strain evidence="2">NRL1</strain>
    </source>
</reference>
<sequence length="123" mass="13204">MNTKTGLSFALLLSAALILPFAAVAGDEATSKMARIVADINHRPSATDKEKLRQIAEKGSPAQQAIANALLDMNHKVSPSAKDRLGKIAQDSSVPEDTRELASIVKEFHHEASSAAKQKLRDM</sequence>
<evidence type="ECO:0008006" key="4">
    <source>
        <dbReference type="Google" id="ProtNLM"/>
    </source>
</evidence>
<feature type="chain" id="PRO_5006604955" description="DUF4168 domain-containing protein" evidence="1">
    <location>
        <begin position="26"/>
        <end position="123"/>
    </location>
</feature>
<dbReference type="AlphaFoldDB" id="A0A0S2TEC0"/>
<dbReference type="EMBL" id="CP013099">
    <property type="protein sequence ID" value="ALP53482.1"/>
    <property type="molecule type" value="Genomic_DNA"/>
</dbReference>
<proteinExistence type="predicted"/>
<accession>A0A0S2TEC0</accession>
<keyword evidence="3" id="KW-1185">Reference proteome</keyword>
<gene>
    <name evidence="2" type="ORF">Tel_10180</name>
</gene>
<keyword evidence="1" id="KW-0732">Signal</keyword>
<evidence type="ECO:0000256" key="1">
    <source>
        <dbReference type="SAM" id="SignalP"/>
    </source>
</evidence>
<evidence type="ECO:0000313" key="2">
    <source>
        <dbReference type="EMBL" id="ALP53482.1"/>
    </source>
</evidence>
<dbReference type="Proteomes" id="UP000055136">
    <property type="component" value="Chromosome"/>
</dbReference>
<protein>
    <recommendedName>
        <fullName evidence="4">DUF4168 domain-containing protein</fullName>
    </recommendedName>
</protein>
<dbReference type="STRING" id="1748243.Tel_10180"/>
<dbReference type="KEGG" id="tee:Tel_10180"/>
<name>A0A0S2TEC0_9GAMM</name>
<organism evidence="2 3">
    <name type="scientific">Candidatus Tenderia electrophaga</name>
    <dbReference type="NCBI Taxonomy" id="1748243"/>
    <lineage>
        <taxon>Bacteria</taxon>
        <taxon>Pseudomonadati</taxon>
        <taxon>Pseudomonadota</taxon>
        <taxon>Gammaproteobacteria</taxon>
        <taxon>Candidatus Tenderiales</taxon>
        <taxon>Candidatus Tenderiaceae</taxon>
        <taxon>Candidatus Tenderia</taxon>
    </lineage>
</organism>
<evidence type="ECO:0000313" key="3">
    <source>
        <dbReference type="Proteomes" id="UP000055136"/>
    </source>
</evidence>
<feature type="signal peptide" evidence="1">
    <location>
        <begin position="1"/>
        <end position="25"/>
    </location>
</feature>